<dbReference type="OMA" id="INTYICK"/>
<accession>A0A078AGD3</accession>
<evidence type="ECO:0000313" key="6">
    <source>
        <dbReference type="Proteomes" id="UP000039865"/>
    </source>
</evidence>
<dbReference type="Pfam" id="PF07534">
    <property type="entry name" value="TLD"/>
    <property type="match status" value="1"/>
</dbReference>
<feature type="domain" description="TLDc" evidence="4">
    <location>
        <begin position="336"/>
        <end position="503"/>
    </location>
</feature>
<dbReference type="InParanoid" id="A0A078AGD3"/>
<organism evidence="5 6">
    <name type="scientific">Stylonychia lemnae</name>
    <name type="common">Ciliate</name>
    <dbReference type="NCBI Taxonomy" id="5949"/>
    <lineage>
        <taxon>Eukaryota</taxon>
        <taxon>Sar</taxon>
        <taxon>Alveolata</taxon>
        <taxon>Ciliophora</taxon>
        <taxon>Intramacronucleata</taxon>
        <taxon>Spirotrichea</taxon>
        <taxon>Stichotrichia</taxon>
        <taxon>Sporadotrichida</taxon>
        <taxon>Oxytrichidae</taxon>
        <taxon>Stylonychinae</taxon>
        <taxon>Stylonychia</taxon>
    </lineage>
</organism>
<sequence>MSMKAINTYICKGCNLFYNLDNLDKLNTINIICDNHPEKMIKTYCKTNKQLLCKICSANCSCSNQGEMNHQSIFRKTLEDYIQLIIPSLQNELEMIQVLLKNLQQYQDKIFGATQFIKMMTQMRKYLSSEQSLEMNKLFNFENNQIQFQHSELQKHETIQILNSKQNQEDIKIIELEKQVADLQNQLKEAQDQLLIQAKTYQDKFDSISKRNKDKFDTLTLDYKTNLDSLSNDNQVKLDAQSKQHQAMLNIQLQENQAKLNDQQVEFQLQLENTQKESHEKLALLTKENEMKLESMQKQIQALLYSQTQETQKLKNHAKQLEEQPQPSALGSLVDNILNRNNLSRLFQLTGPTILLYRATRDGFKAQDFHSSCDNKGPTISFIKSQHNQIFGGYTSLSWMSPNSVAFHKDNDSFLFNLTKNTMHKQYQKIDYGIKHDKNYLMAFGYGDIMISYDCDINSQSVCDLGGTYMPPKDATYLQLSARNHLSGSYNYKVTEIEVYQVLV</sequence>
<dbReference type="PANTHER" id="PTHR23354">
    <property type="entry name" value="NUCLEOLAR PROTEIN 7/ESTROGEN RECEPTOR COACTIVATOR-RELATED"/>
    <property type="match status" value="1"/>
</dbReference>
<evidence type="ECO:0000256" key="2">
    <source>
        <dbReference type="SAM" id="Coils"/>
    </source>
</evidence>
<dbReference type="SMART" id="SM00584">
    <property type="entry name" value="TLDc"/>
    <property type="match status" value="1"/>
</dbReference>
<dbReference type="PROSITE" id="PS50119">
    <property type="entry name" value="ZF_BBOX"/>
    <property type="match status" value="1"/>
</dbReference>
<keyword evidence="1" id="KW-0479">Metal-binding</keyword>
<dbReference type="OrthoDB" id="2378640at2759"/>
<gene>
    <name evidence="5" type="primary">Contig4811.g5137</name>
    <name evidence="5" type="ORF">STYLEM_10375</name>
</gene>
<protein>
    <submittedName>
        <fullName evidence="5">Tldc domain-containing protein</fullName>
    </submittedName>
</protein>
<evidence type="ECO:0000259" key="4">
    <source>
        <dbReference type="PROSITE" id="PS51886"/>
    </source>
</evidence>
<dbReference type="SUPFAM" id="SSF57845">
    <property type="entry name" value="B-box zinc-binding domain"/>
    <property type="match status" value="1"/>
</dbReference>
<proteinExistence type="predicted"/>
<dbReference type="CDD" id="cd19756">
    <property type="entry name" value="Bbox2"/>
    <property type="match status" value="1"/>
</dbReference>
<dbReference type="InterPro" id="IPR006571">
    <property type="entry name" value="TLDc_dom"/>
</dbReference>
<reference evidence="5 6" key="1">
    <citation type="submission" date="2014-06" db="EMBL/GenBank/DDBJ databases">
        <authorList>
            <person name="Swart Estienne"/>
        </authorList>
    </citation>
    <scope>NUCLEOTIDE SEQUENCE [LARGE SCALE GENOMIC DNA]</scope>
    <source>
        <strain evidence="5 6">130c</strain>
    </source>
</reference>
<name>A0A078AGD3_STYLE</name>
<dbReference type="EMBL" id="CCKQ01009856">
    <property type="protein sequence ID" value="CDW81360.1"/>
    <property type="molecule type" value="Genomic_DNA"/>
</dbReference>
<evidence type="ECO:0000259" key="3">
    <source>
        <dbReference type="PROSITE" id="PS50119"/>
    </source>
</evidence>
<keyword evidence="1" id="KW-0863">Zinc-finger</keyword>
<feature type="coiled-coil region" evidence="2">
    <location>
        <begin position="166"/>
        <end position="200"/>
    </location>
</feature>
<dbReference type="Proteomes" id="UP000039865">
    <property type="component" value="Unassembled WGS sequence"/>
</dbReference>
<keyword evidence="2" id="KW-0175">Coiled coil</keyword>
<evidence type="ECO:0000313" key="5">
    <source>
        <dbReference type="EMBL" id="CDW81360.1"/>
    </source>
</evidence>
<dbReference type="InterPro" id="IPR000315">
    <property type="entry name" value="Znf_B-box"/>
</dbReference>
<dbReference type="GO" id="GO:0008270">
    <property type="term" value="F:zinc ion binding"/>
    <property type="evidence" value="ECO:0007669"/>
    <property type="project" value="UniProtKB-KW"/>
</dbReference>
<keyword evidence="1" id="KW-0862">Zinc</keyword>
<keyword evidence="6" id="KW-1185">Reference proteome</keyword>
<dbReference type="PROSITE" id="PS51886">
    <property type="entry name" value="TLDC"/>
    <property type="match status" value="1"/>
</dbReference>
<dbReference type="AlphaFoldDB" id="A0A078AGD3"/>
<feature type="domain" description="B box-type" evidence="3">
    <location>
        <begin position="28"/>
        <end position="81"/>
    </location>
</feature>
<evidence type="ECO:0000256" key="1">
    <source>
        <dbReference type="PROSITE-ProRule" id="PRU00024"/>
    </source>
</evidence>